<reference evidence="8" key="1">
    <citation type="submission" date="2023-01" db="EMBL/GenBank/DDBJ databases">
        <title>Biogeochemical cycle of methane in antarctic sediments.</title>
        <authorList>
            <person name="Roldan D.M."/>
            <person name="Menes R.J."/>
        </authorList>
    </citation>
    <scope>NUCLEOTIDE SEQUENCE [LARGE SCALE GENOMIC DNA]</scope>
    <source>
        <strain evidence="8">K-2018 MAG008</strain>
    </source>
</reference>
<keyword evidence="9" id="KW-1185">Reference proteome</keyword>
<dbReference type="Gene3D" id="3.40.50.410">
    <property type="entry name" value="von Willebrand factor, type A domain"/>
    <property type="match status" value="1"/>
</dbReference>
<name>A0AA43Q1G1_9GAMM</name>
<keyword evidence="3 6" id="KW-1133">Transmembrane helix</keyword>
<keyword evidence="4 6" id="KW-0472">Membrane</keyword>
<keyword evidence="2 6" id="KW-0812">Transmembrane</keyword>
<dbReference type="PANTHER" id="PTHR22550">
    <property type="entry name" value="SPORE GERMINATION PROTEIN"/>
    <property type="match status" value="1"/>
</dbReference>
<keyword evidence="1" id="KW-1003">Cell membrane</keyword>
<dbReference type="InterPro" id="IPR036465">
    <property type="entry name" value="vWFA_dom_sf"/>
</dbReference>
<evidence type="ECO:0000313" key="8">
    <source>
        <dbReference type="EMBL" id="MDI1229998.1"/>
    </source>
</evidence>
<dbReference type="CDD" id="cd00198">
    <property type="entry name" value="vWFA"/>
    <property type="match status" value="1"/>
</dbReference>
<evidence type="ECO:0000256" key="5">
    <source>
        <dbReference type="SAM" id="MobiDB-lite"/>
    </source>
</evidence>
<dbReference type="InterPro" id="IPR002035">
    <property type="entry name" value="VWF_A"/>
</dbReference>
<evidence type="ECO:0000259" key="7">
    <source>
        <dbReference type="PROSITE" id="PS50234"/>
    </source>
</evidence>
<evidence type="ECO:0000256" key="4">
    <source>
        <dbReference type="ARBA" id="ARBA00023136"/>
    </source>
</evidence>
<dbReference type="InterPro" id="IPR050768">
    <property type="entry name" value="UPF0353/GerABKA_families"/>
</dbReference>
<evidence type="ECO:0000313" key="9">
    <source>
        <dbReference type="Proteomes" id="UP001160519"/>
    </source>
</evidence>
<dbReference type="PANTHER" id="PTHR22550:SF5">
    <property type="entry name" value="LEUCINE ZIPPER PROTEIN 4"/>
    <property type="match status" value="1"/>
</dbReference>
<evidence type="ECO:0000256" key="6">
    <source>
        <dbReference type="SAM" id="Phobius"/>
    </source>
</evidence>
<feature type="domain" description="VWFA" evidence="7">
    <location>
        <begin position="83"/>
        <end position="314"/>
    </location>
</feature>
<gene>
    <name evidence="8" type="ORF">PSU93_02480</name>
</gene>
<organism evidence="8 9">
    <name type="scientific">Candidatus Methylobacter titanis</name>
    <dbReference type="NCBI Taxonomy" id="3053457"/>
    <lineage>
        <taxon>Bacteria</taxon>
        <taxon>Pseudomonadati</taxon>
        <taxon>Pseudomonadota</taxon>
        <taxon>Gammaproteobacteria</taxon>
        <taxon>Methylococcales</taxon>
        <taxon>Methylococcaceae</taxon>
        <taxon>Methylobacter</taxon>
    </lineage>
</organism>
<dbReference type="SUPFAM" id="SSF53300">
    <property type="entry name" value="vWA-like"/>
    <property type="match status" value="1"/>
</dbReference>
<dbReference type="EMBL" id="JAQSDF010000004">
    <property type="protein sequence ID" value="MDI1229998.1"/>
    <property type="molecule type" value="Genomic_DNA"/>
</dbReference>
<feature type="transmembrane region" description="Helical" evidence="6">
    <location>
        <begin position="333"/>
        <end position="351"/>
    </location>
</feature>
<protein>
    <submittedName>
        <fullName evidence="8">VWA domain-containing protein</fullName>
    </submittedName>
</protein>
<dbReference type="Proteomes" id="UP001160519">
    <property type="component" value="Unassembled WGS sequence"/>
</dbReference>
<sequence length="358" mass="38969">MNLAVNTPWALTGLVLALLPLFNNGMRTSPAPWTALIPADTLSVVIVCCLRLCAVAAIAGLVLGIAGPHRTEQRIERIGHGAHIVLLLDRSSSMDNTFAGRAPNGSDDGRDAGGTTPRMGEVEQRMERLPRAMHGAIAEESKATAARRLLTDFVKQRQNDLIGVAEYSTSPLFVMPLTENKDAVQAAIAATATPALGFTHVSKGLGMAISFFEQQPVTGSRIVLLVSDGAAAIDHDSEQKLRLWFKQQQVRLYWIFLRTAGSPGIFDQPEDSRDDNAGAMPELYLHKFFLGLGSPYQAYEAESPDALKQAIADINQLENLPMHYLERIPKQDLSAACYSVAAFLLLVLFGVKFCEVKR</sequence>
<accession>A0AA43Q1G1</accession>
<feature type="region of interest" description="Disordered" evidence="5">
    <location>
        <begin position="97"/>
        <end position="118"/>
    </location>
</feature>
<dbReference type="Pfam" id="PF13519">
    <property type="entry name" value="VWA_2"/>
    <property type="match status" value="1"/>
</dbReference>
<evidence type="ECO:0000256" key="1">
    <source>
        <dbReference type="ARBA" id="ARBA00022475"/>
    </source>
</evidence>
<dbReference type="PROSITE" id="PS50234">
    <property type="entry name" value="VWFA"/>
    <property type="match status" value="1"/>
</dbReference>
<dbReference type="AlphaFoldDB" id="A0AA43Q1G1"/>
<evidence type="ECO:0000256" key="3">
    <source>
        <dbReference type="ARBA" id="ARBA00022989"/>
    </source>
</evidence>
<feature type="transmembrane region" description="Helical" evidence="6">
    <location>
        <begin position="43"/>
        <end position="67"/>
    </location>
</feature>
<evidence type="ECO:0000256" key="2">
    <source>
        <dbReference type="ARBA" id="ARBA00022692"/>
    </source>
</evidence>
<dbReference type="SMART" id="SM00327">
    <property type="entry name" value="VWA"/>
    <property type="match status" value="1"/>
</dbReference>
<comment type="caution">
    <text evidence="8">The sequence shown here is derived from an EMBL/GenBank/DDBJ whole genome shotgun (WGS) entry which is preliminary data.</text>
</comment>
<proteinExistence type="predicted"/>